<keyword evidence="5" id="KW-0349">Heme</keyword>
<comment type="caution">
    <text evidence="6">The sequence shown here is derived from an EMBL/GenBank/DDBJ whole genome shotgun (WGS) entry which is preliminary data.</text>
</comment>
<gene>
    <name evidence="6" type="ORF">PVAG01_09132</name>
</gene>
<evidence type="ECO:0000256" key="5">
    <source>
        <dbReference type="RuleBase" id="RU000461"/>
    </source>
</evidence>
<keyword evidence="5" id="KW-0560">Oxidoreductase</keyword>
<dbReference type="InterPro" id="IPR053007">
    <property type="entry name" value="CYP450_monoxygenase_sec-met"/>
</dbReference>
<comment type="similarity">
    <text evidence="2 5">Belongs to the cytochrome P450 family.</text>
</comment>
<evidence type="ECO:0000313" key="7">
    <source>
        <dbReference type="Proteomes" id="UP001629113"/>
    </source>
</evidence>
<dbReference type="PANTHER" id="PTHR47582">
    <property type="entry name" value="P450, PUTATIVE (EUROFUNG)-RELATED"/>
    <property type="match status" value="1"/>
</dbReference>
<dbReference type="InterPro" id="IPR017972">
    <property type="entry name" value="Cyt_P450_CS"/>
</dbReference>
<keyword evidence="4 5" id="KW-0408">Iron</keyword>
<dbReference type="InterPro" id="IPR002403">
    <property type="entry name" value="Cyt_P450_E_grp-IV"/>
</dbReference>
<dbReference type="Gene3D" id="1.10.630.10">
    <property type="entry name" value="Cytochrome P450"/>
    <property type="match status" value="1"/>
</dbReference>
<keyword evidence="7" id="KW-1185">Reference proteome</keyword>
<dbReference type="SUPFAM" id="SSF48264">
    <property type="entry name" value="Cytochrome P450"/>
    <property type="match status" value="1"/>
</dbReference>
<comment type="cofactor">
    <cofactor evidence="1">
        <name>heme</name>
        <dbReference type="ChEBI" id="CHEBI:30413"/>
    </cofactor>
</comment>
<reference evidence="6 7" key="1">
    <citation type="submission" date="2024-06" db="EMBL/GenBank/DDBJ databases">
        <title>Complete genome of Phlyctema vagabunda strain 19-DSS-EL-015.</title>
        <authorList>
            <person name="Fiorenzani C."/>
        </authorList>
    </citation>
    <scope>NUCLEOTIDE SEQUENCE [LARGE SCALE GENOMIC DNA]</scope>
    <source>
        <strain evidence="6 7">19-DSS-EL-015</strain>
    </source>
</reference>
<dbReference type="PRINTS" id="PR00465">
    <property type="entry name" value="EP450IV"/>
</dbReference>
<evidence type="ECO:0000256" key="1">
    <source>
        <dbReference type="ARBA" id="ARBA00001971"/>
    </source>
</evidence>
<dbReference type="Pfam" id="PF00067">
    <property type="entry name" value="p450"/>
    <property type="match status" value="1"/>
</dbReference>
<dbReference type="Proteomes" id="UP001629113">
    <property type="component" value="Unassembled WGS sequence"/>
</dbReference>
<sequence>MSVSQLALGVVVGVFVLALLWERLGARQDAREPPVVYSRIPFCGHLIGMLRHQMHYLDRLSAQNPSLPIFTIKIFGSRIYIINDAALCQLGMRNGRTLSFEPFIIETSCRMFALDERVKKILSAAAPDGQDTYMKDIHRAMTEPLSQGPALWEMNARALECLGGFLNNVGAQEQKKPLYRWIRDTFTEASAEALYGPGNPVRSDKSLIQSLWDFETDLPWLLLGVLPQLTAASAYKGREKVQKAFEKYYDAGSDVYAAGMIKERKKVGLKWNCSMKDIAHFDLSMFFVSTTNTVPSGFWLICQIFQDPDLVATIRAEIENIVTRETVNGVDTLTMDISRFQESTPLLVSAFQESFRLINAATSTRAVLEDTTLDSKYLLKKSGVIQMLSGPLHQSSEIWGADAHTFNAYRFLSATKDELSKEQRKKQLQGYFPFGGGKHLCPGRHFAFTEIVGMVATLVYGFEFRMPDGSPGITMPPQAALKMGTAVRKPAHDPEVLIRRRQGLENVTWAYGFQAPSSG</sequence>
<dbReference type="InterPro" id="IPR036396">
    <property type="entry name" value="Cyt_P450_sf"/>
</dbReference>
<evidence type="ECO:0000256" key="2">
    <source>
        <dbReference type="ARBA" id="ARBA00010617"/>
    </source>
</evidence>
<dbReference type="CDD" id="cd11040">
    <property type="entry name" value="CYP7_CYP8-like"/>
    <property type="match status" value="1"/>
</dbReference>
<evidence type="ECO:0000313" key="6">
    <source>
        <dbReference type="EMBL" id="KAL3418911.1"/>
    </source>
</evidence>
<dbReference type="InterPro" id="IPR001128">
    <property type="entry name" value="Cyt_P450"/>
</dbReference>
<name>A0ABR4P740_9HELO</name>
<dbReference type="PROSITE" id="PS00086">
    <property type="entry name" value="CYTOCHROME_P450"/>
    <property type="match status" value="1"/>
</dbReference>
<dbReference type="PANTHER" id="PTHR47582:SF1">
    <property type="entry name" value="P450, PUTATIVE (EUROFUNG)-RELATED"/>
    <property type="match status" value="1"/>
</dbReference>
<organism evidence="6 7">
    <name type="scientific">Phlyctema vagabunda</name>
    <dbReference type="NCBI Taxonomy" id="108571"/>
    <lineage>
        <taxon>Eukaryota</taxon>
        <taxon>Fungi</taxon>
        <taxon>Dikarya</taxon>
        <taxon>Ascomycota</taxon>
        <taxon>Pezizomycotina</taxon>
        <taxon>Leotiomycetes</taxon>
        <taxon>Helotiales</taxon>
        <taxon>Dermateaceae</taxon>
        <taxon>Phlyctema</taxon>
    </lineage>
</organism>
<protein>
    <submittedName>
        <fullName evidence="6">Prostacyclin synthase</fullName>
    </submittedName>
</protein>
<accession>A0ABR4P740</accession>
<keyword evidence="3 5" id="KW-0479">Metal-binding</keyword>
<proteinExistence type="inferred from homology"/>
<dbReference type="EMBL" id="JBFCZG010000008">
    <property type="protein sequence ID" value="KAL3418911.1"/>
    <property type="molecule type" value="Genomic_DNA"/>
</dbReference>
<evidence type="ECO:0000256" key="3">
    <source>
        <dbReference type="ARBA" id="ARBA00022723"/>
    </source>
</evidence>
<keyword evidence="5" id="KW-0503">Monooxygenase</keyword>
<evidence type="ECO:0000256" key="4">
    <source>
        <dbReference type="ARBA" id="ARBA00023004"/>
    </source>
</evidence>